<gene>
    <name evidence="3" type="ORF">NFI88_07285</name>
</gene>
<evidence type="ECO:0000256" key="2">
    <source>
        <dbReference type="SAM" id="SignalP"/>
    </source>
</evidence>
<feature type="chain" id="PRO_5046702999" evidence="2">
    <location>
        <begin position="35"/>
        <end position="181"/>
    </location>
</feature>
<reference evidence="3 4" key="1">
    <citation type="submission" date="2022-06" db="EMBL/GenBank/DDBJ databases">
        <title>Rhizosaccharibacter gen. nov. sp. nov. KSS12, endophytic bacteria isolated from sugarcane.</title>
        <authorList>
            <person name="Pitiwittayakul N."/>
        </authorList>
    </citation>
    <scope>NUCLEOTIDE SEQUENCE [LARGE SCALE GENOMIC DNA]</scope>
    <source>
        <strain evidence="3 4">KSS12</strain>
    </source>
</reference>
<proteinExistence type="predicted"/>
<dbReference type="Proteomes" id="UP001524547">
    <property type="component" value="Unassembled WGS sequence"/>
</dbReference>
<feature type="compositionally biased region" description="Low complexity" evidence="1">
    <location>
        <begin position="29"/>
        <end position="38"/>
    </location>
</feature>
<accession>A0ABT1VWD1</accession>
<sequence>MAFPPPASGRFVRAAHWLLAALALASATPGPARAQAGPGQPPPGPVSAPASGSIPAGSPAAIQSRLGRQKAARIESNLTALHRALAITPAQDPLWQTFADTLRRNVGRLDIVYAEREARNGRVSAVDDLGSYARLETIAAQNAQTMIGPFRALYDSFTDAQKRIADSTLRRFTDRAVRRSG</sequence>
<dbReference type="Pfam" id="PF07813">
    <property type="entry name" value="LTXXQ"/>
    <property type="match status" value="1"/>
</dbReference>
<comment type="caution">
    <text evidence="3">The sequence shown here is derived from an EMBL/GenBank/DDBJ whole genome shotgun (WGS) entry which is preliminary data.</text>
</comment>
<dbReference type="InterPro" id="IPR012899">
    <property type="entry name" value="LTXXQ"/>
</dbReference>
<dbReference type="EMBL" id="JAMZEJ010000004">
    <property type="protein sequence ID" value="MCQ8240646.1"/>
    <property type="molecule type" value="Genomic_DNA"/>
</dbReference>
<feature type="compositionally biased region" description="Low complexity" evidence="1">
    <location>
        <begin position="47"/>
        <end position="59"/>
    </location>
</feature>
<feature type="signal peptide" evidence="2">
    <location>
        <begin position="1"/>
        <end position="34"/>
    </location>
</feature>
<dbReference type="RefSeq" id="WP_422919390.1">
    <property type="nucleotide sequence ID" value="NZ_JAMZEJ010000004.1"/>
</dbReference>
<evidence type="ECO:0000313" key="4">
    <source>
        <dbReference type="Proteomes" id="UP001524547"/>
    </source>
</evidence>
<name>A0ABT1VWD1_9PROT</name>
<keyword evidence="4" id="KW-1185">Reference proteome</keyword>
<feature type="region of interest" description="Disordered" evidence="1">
    <location>
        <begin position="29"/>
        <end position="59"/>
    </location>
</feature>
<evidence type="ECO:0000313" key="3">
    <source>
        <dbReference type="EMBL" id="MCQ8240646.1"/>
    </source>
</evidence>
<keyword evidence="2" id="KW-0732">Signal</keyword>
<protein>
    <submittedName>
        <fullName evidence="3">Spy/CpxP family protein refolding chaperone</fullName>
    </submittedName>
</protein>
<organism evidence="3 4">
    <name type="scientific">Rhizosaccharibacter radicis</name>
    <dbReference type="NCBI Taxonomy" id="2782605"/>
    <lineage>
        <taxon>Bacteria</taxon>
        <taxon>Pseudomonadati</taxon>
        <taxon>Pseudomonadota</taxon>
        <taxon>Alphaproteobacteria</taxon>
        <taxon>Acetobacterales</taxon>
        <taxon>Acetobacteraceae</taxon>
        <taxon>Rhizosaccharibacter</taxon>
    </lineage>
</organism>
<evidence type="ECO:0000256" key="1">
    <source>
        <dbReference type="SAM" id="MobiDB-lite"/>
    </source>
</evidence>